<protein>
    <submittedName>
        <fullName evidence="2">Uncharacterized protein</fullName>
    </submittedName>
</protein>
<feature type="non-terminal residue" evidence="2">
    <location>
        <position position="1"/>
    </location>
</feature>
<feature type="compositionally biased region" description="Polar residues" evidence="1">
    <location>
        <begin position="1"/>
        <end position="13"/>
    </location>
</feature>
<keyword evidence="3" id="KW-1185">Reference proteome</keyword>
<reference evidence="2 3" key="1">
    <citation type="journal article" date="2023" name="Sci. Data">
        <title>Genome assembly of the Korean intertidal mud-creeper Batillaria attramentaria.</title>
        <authorList>
            <person name="Patra A.K."/>
            <person name="Ho P.T."/>
            <person name="Jun S."/>
            <person name="Lee S.J."/>
            <person name="Kim Y."/>
            <person name="Won Y.J."/>
        </authorList>
    </citation>
    <scope>NUCLEOTIDE SEQUENCE [LARGE SCALE GENOMIC DNA]</scope>
    <source>
        <strain evidence="2">Wonlab-2016</strain>
    </source>
</reference>
<proteinExistence type="predicted"/>
<accession>A0ABD0M418</accession>
<name>A0ABD0M418_9CAEN</name>
<feature type="region of interest" description="Disordered" evidence="1">
    <location>
        <begin position="1"/>
        <end position="29"/>
    </location>
</feature>
<feature type="non-terminal residue" evidence="2">
    <location>
        <position position="225"/>
    </location>
</feature>
<evidence type="ECO:0000313" key="2">
    <source>
        <dbReference type="EMBL" id="KAK7506438.1"/>
    </source>
</evidence>
<dbReference type="Proteomes" id="UP001519460">
    <property type="component" value="Unassembled WGS sequence"/>
</dbReference>
<evidence type="ECO:0000313" key="3">
    <source>
        <dbReference type="Proteomes" id="UP001519460"/>
    </source>
</evidence>
<evidence type="ECO:0000256" key="1">
    <source>
        <dbReference type="SAM" id="MobiDB-lite"/>
    </source>
</evidence>
<organism evidence="2 3">
    <name type="scientific">Batillaria attramentaria</name>
    <dbReference type="NCBI Taxonomy" id="370345"/>
    <lineage>
        <taxon>Eukaryota</taxon>
        <taxon>Metazoa</taxon>
        <taxon>Spiralia</taxon>
        <taxon>Lophotrochozoa</taxon>
        <taxon>Mollusca</taxon>
        <taxon>Gastropoda</taxon>
        <taxon>Caenogastropoda</taxon>
        <taxon>Sorbeoconcha</taxon>
        <taxon>Cerithioidea</taxon>
        <taxon>Batillariidae</taxon>
        <taxon>Batillaria</taxon>
    </lineage>
</organism>
<comment type="caution">
    <text evidence="2">The sequence shown here is derived from an EMBL/GenBank/DDBJ whole genome shotgun (WGS) entry which is preliminary data.</text>
</comment>
<gene>
    <name evidence="2" type="ORF">BaRGS_00002550</name>
</gene>
<dbReference type="EMBL" id="JACVVK020000007">
    <property type="protein sequence ID" value="KAK7506438.1"/>
    <property type="molecule type" value="Genomic_DNA"/>
</dbReference>
<dbReference type="AlphaFoldDB" id="A0ABD0M418"/>
<sequence>RYRATGSLQSQSDEVGPMPGRYRRAAPGQLRRSESVAALPVRQFKVTTVLMFLSPRLMSRCATCPSVTESQKRGFRLSESSRAIPAMLIKHQNKTTVMTSIMHAVVALLFVACSARAALPVLSPGNAEVEDAPPPSEKVEQQGQVMPECAALATRSMCPSDQSEREDQRKRCCRNPNYEYHCQEQGSGGGGTESEAVSACVTDHKCPTDGQCTPVNMLVQSPTPK</sequence>